<dbReference type="InterPro" id="IPR000150">
    <property type="entry name" value="Cof"/>
</dbReference>
<dbReference type="PROSITE" id="PS01228">
    <property type="entry name" value="COF_1"/>
    <property type="match status" value="1"/>
</dbReference>
<dbReference type="EMBL" id="JAFNJU010000005">
    <property type="protein sequence ID" value="MBO1264996.1"/>
    <property type="molecule type" value="Genomic_DNA"/>
</dbReference>
<dbReference type="SFLD" id="SFLDG01140">
    <property type="entry name" value="C2.B:_Phosphomannomutase_and_P"/>
    <property type="match status" value="1"/>
</dbReference>
<dbReference type="PROSITE" id="PS01229">
    <property type="entry name" value="COF_2"/>
    <property type="match status" value="1"/>
</dbReference>
<dbReference type="InterPro" id="IPR006379">
    <property type="entry name" value="HAD-SF_hydro_IIB"/>
</dbReference>
<dbReference type="SFLD" id="SFLDS00003">
    <property type="entry name" value="Haloacid_Dehalogenase"/>
    <property type="match status" value="1"/>
</dbReference>
<dbReference type="SFLD" id="SFLDG01144">
    <property type="entry name" value="C2.B.4:_PGP_Like"/>
    <property type="match status" value="1"/>
</dbReference>
<name>A0A939H8C1_9CLOT</name>
<organism evidence="1 2">
    <name type="scientific">Proteiniclasticum aestuarii</name>
    <dbReference type="NCBI Taxonomy" id="2817862"/>
    <lineage>
        <taxon>Bacteria</taxon>
        <taxon>Bacillati</taxon>
        <taxon>Bacillota</taxon>
        <taxon>Clostridia</taxon>
        <taxon>Eubacteriales</taxon>
        <taxon>Clostridiaceae</taxon>
        <taxon>Proteiniclasticum</taxon>
    </lineage>
</organism>
<gene>
    <name evidence="1" type="ORF">J3A84_08145</name>
</gene>
<dbReference type="Gene3D" id="3.30.1240.10">
    <property type="match status" value="1"/>
</dbReference>
<dbReference type="AlphaFoldDB" id="A0A939H8C1"/>
<keyword evidence="2" id="KW-1185">Reference proteome</keyword>
<protein>
    <submittedName>
        <fullName evidence="1">HAD family phosphatase</fullName>
    </submittedName>
</protein>
<comment type="caution">
    <text evidence="1">The sequence shown here is derived from an EMBL/GenBank/DDBJ whole genome shotgun (WGS) entry which is preliminary data.</text>
</comment>
<dbReference type="NCBIfam" id="TIGR00099">
    <property type="entry name" value="Cof-subfamily"/>
    <property type="match status" value="1"/>
</dbReference>
<proteinExistence type="predicted"/>
<evidence type="ECO:0000313" key="1">
    <source>
        <dbReference type="EMBL" id="MBO1264996.1"/>
    </source>
</evidence>
<dbReference type="SUPFAM" id="SSF56784">
    <property type="entry name" value="HAD-like"/>
    <property type="match status" value="1"/>
</dbReference>
<dbReference type="GO" id="GO:0016791">
    <property type="term" value="F:phosphatase activity"/>
    <property type="evidence" value="ECO:0007669"/>
    <property type="project" value="TreeGrafter"/>
</dbReference>
<dbReference type="GO" id="GO:0000287">
    <property type="term" value="F:magnesium ion binding"/>
    <property type="evidence" value="ECO:0007669"/>
    <property type="project" value="TreeGrafter"/>
</dbReference>
<sequence>MKKTYKLICIDVDGTLYNDQKIIPEENKEAIQEASRKGIHVAITTGRMYHYGHLYGGMLGTDTITIASNGAFVKYQNEILNHQRLSYEDTLFMKEKIEKYSFFAHYNTWNALVCKGDLGDGNGYLAANEKLPADMKIDIVVTEDLENEFLDRKDQFLKAIVFSRGRHEDLRKLREEFRDHPRLGVASSSVDNLEIFRKDVGKEKGILALMKKLCITREEVMAIGDAENDLSMIRFAGLGVAMGNASDEVKEAADFISETNNEAGVAKAIRRFCL</sequence>
<dbReference type="NCBIfam" id="TIGR01484">
    <property type="entry name" value="HAD-SF-IIB"/>
    <property type="match status" value="1"/>
</dbReference>
<reference evidence="1" key="1">
    <citation type="submission" date="2021-03" db="EMBL/GenBank/DDBJ databases">
        <title>Proteiniclasticum marinus sp. nov., isolated from tidal flat sediment.</title>
        <authorList>
            <person name="Namirimu T."/>
            <person name="Yang J.-A."/>
            <person name="Yang S.-H."/>
            <person name="Kim Y.-J."/>
            <person name="Kwon K.K."/>
        </authorList>
    </citation>
    <scope>NUCLEOTIDE SEQUENCE</scope>
    <source>
        <strain evidence="1">SCR006</strain>
    </source>
</reference>
<dbReference type="RefSeq" id="WP_207599515.1">
    <property type="nucleotide sequence ID" value="NZ_JAFNJU010000005.1"/>
</dbReference>
<accession>A0A939H8C1</accession>
<dbReference type="Pfam" id="PF08282">
    <property type="entry name" value="Hydrolase_3"/>
    <property type="match status" value="1"/>
</dbReference>
<dbReference type="InterPro" id="IPR036412">
    <property type="entry name" value="HAD-like_sf"/>
</dbReference>
<dbReference type="PANTHER" id="PTHR10000">
    <property type="entry name" value="PHOSPHOSERINE PHOSPHATASE"/>
    <property type="match status" value="1"/>
</dbReference>
<dbReference type="PANTHER" id="PTHR10000:SF8">
    <property type="entry name" value="HAD SUPERFAMILY HYDROLASE-LIKE, TYPE 3"/>
    <property type="match status" value="1"/>
</dbReference>
<dbReference type="CDD" id="cd07516">
    <property type="entry name" value="HAD_Pase"/>
    <property type="match status" value="1"/>
</dbReference>
<evidence type="ECO:0000313" key="2">
    <source>
        <dbReference type="Proteomes" id="UP000664218"/>
    </source>
</evidence>
<dbReference type="Proteomes" id="UP000664218">
    <property type="component" value="Unassembled WGS sequence"/>
</dbReference>
<dbReference type="PRINTS" id="PR00119">
    <property type="entry name" value="CATATPASE"/>
</dbReference>
<dbReference type="InterPro" id="IPR023214">
    <property type="entry name" value="HAD_sf"/>
</dbReference>
<dbReference type="GO" id="GO:0005829">
    <property type="term" value="C:cytosol"/>
    <property type="evidence" value="ECO:0007669"/>
    <property type="project" value="TreeGrafter"/>
</dbReference>
<dbReference type="Gene3D" id="3.40.50.1000">
    <property type="entry name" value="HAD superfamily/HAD-like"/>
    <property type="match status" value="1"/>
</dbReference>